<dbReference type="AlphaFoldDB" id="A0AA40FHG9"/>
<sequence length="121" mass="13620">MMKTTNGPQRVNLLEWDRGREWRRQDVGRGSETFPERNSTADYSVVATPLTVFFITTLFTVNVLVQAPGPKARCYVVYVTIAYGGNFEHRERLSNYFDGACASALRVSDFLSSSGTTARDR</sequence>
<keyword evidence="1" id="KW-0472">Membrane</keyword>
<keyword evidence="1" id="KW-1133">Transmembrane helix</keyword>
<keyword evidence="1" id="KW-0812">Transmembrane</keyword>
<evidence type="ECO:0000313" key="2">
    <source>
        <dbReference type="EMBL" id="KAK1119165.1"/>
    </source>
</evidence>
<keyword evidence="3" id="KW-1185">Reference proteome</keyword>
<comment type="caution">
    <text evidence="2">The sequence shown here is derived from an EMBL/GenBank/DDBJ whole genome shotgun (WGS) entry which is preliminary data.</text>
</comment>
<name>A0AA40FHG9_9HYME</name>
<reference evidence="2" key="1">
    <citation type="submission" date="2021-10" db="EMBL/GenBank/DDBJ databases">
        <title>Melipona bicolor Genome sequencing and assembly.</title>
        <authorList>
            <person name="Araujo N.S."/>
            <person name="Arias M.C."/>
        </authorList>
    </citation>
    <scope>NUCLEOTIDE SEQUENCE</scope>
    <source>
        <strain evidence="2">USP_2M_L1-L4_2017</strain>
        <tissue evidence="2">Whole body</tissue>
    </source>
</reference>
<evidence type="ECO:0000256" key="1">
    <source>
        <dbReference type="SAM" id="Phobius"/>
    </source>
</evidence>
<organism evidence="2 3">
    <name type="scientific">Melipona bicolor</name>
    <dbReference type="NCBI Taxonomy" id="60889"/>
    <lineage>
        <taxon>Eukaryota</taxon>
        <taxon>Metazoa</taxon>
        <taxon>Ecdysozoa</taxon>
        <taxon>Arthropoda</taxon>
        <taxon>Hexapoda</taxon>
        <taxon>Insecta</taxon>
        <taxon>Pterygota</taxon>
        <taxon>Neoptera</taxon>
        <taxon>Endopterygota</taxon>
        <taxon>Hymenoptera</taxon>
        <taxon>Apocrita</taxon>
        <taxon>Aculeata</taxon>
        <taxon>Apoidea</taxon>
        <taxon>Anthophila</taxon>
        <taxon>Apidae</taxon>
        <taxon>Melipona</taxon>
    </lineage>
</organism>
<protein>
    <submittedName>
        <fullName evidence="2">Uncharacterized protein</fullName>
    </submittedName>
</protein>
<gene>
    <name evidence="2" type="ORF">K0M31_013661</name>
</gene>
<proteinExistence type="predicted"/>
<evidence type="ECO:0000313" key="3">
    <source>
        <dbReference type="Proteomes" id="UP001177670"/>
    </source>
</evidence>
<dbReference type="Proteomes" id="UP001177670">
    <property type="component" value="Unassembled WGS sequence"/>
</dbReference>
<dbReference type="EMBL" id="JAHYIQ010000038">
    <property type="protein sequence ID" value="KAK1119165.1"/>
    <property type="molecule type" value="Genomic_DNA"/>
</dbReference>
<accession>A0AA40FHG9</accession>
<feature type="transmembrane region" description="Helical" evidence="1">
    <location>
        <begin position="43"/>
        <end position="65"/>
    </location>
</feature>